<dbReference type="InterPro" id="IPR016181">
    <property type="entry name" value="Acyl_CoA_acyltransferase"/>
</dbReference>
<sequence>MPLNIKPITVHDTLAWTRIRALAYYGPLHDLIHRGPVTENSMHRVAQDRQLEIGKPNAWQWKVVDTDLPPSDDDPKDNGGRTIAIAIWSAHNFPEKTKEQGESDEIASGRGEQAQPFVPPEVRLDVLTAVFEPLRAAQEEIMGKDVSYLKLDSLATHPDHQGRGAGKMLLESGLKKADGEGLRCYLCATAKGLKLYEKAGFEMVKDVTFDMGAWGGEGQDWWACMTREVGGKRS</sequence>
<organism evidence="3 4">
    <name type="scientific">Pseudopithomyces chartarum</name>
    <dbReference type="NCBI Taxonomy" id="1892770"/>
    <lineage>
        <taxon>Eukaryota</taxon>
        <taxon>Fungi</taxon>
        <taxon>Dikarya</taxon>
        <taxon>Ascomycota</taxon>
        <taxon>Pezizomycotina</taxon>
        <taxon>Dothideomycetes</taxon>
        <taxon>Pleosporomycetidae</taxon>
        <taxon>Pleosporales</taxon>
        <taxon>Massarineae</taxon>
        <taxon>Didymosphaeriaceae</taxon>
        <taxon>Pseudopithomyces</taxon>
    </lineage>
</organism>
<gene>
    <name evidence="3" type="ORF">GRF29_106g463155</name>
</gene>
<dbReference type="PANTHER" id="PTHR42791:SF14">
    <property type="entry name" value="N-ACETYLTRANSFERASE DOMAIN-CONTAINING PROTEIN"/>
    <property type="match status" value="1"/>
</dbReference>
<dbReference type="SUPFAM" id="SSF55729">
    <property type="entry name" value="Acyl-CoA N-acyltransferases (Nat)"/>
    <property type="match status" value="1"/>
</dbReference>
<dbReference type="EMBL" id="WVTA01000010">
    <property type="protein sequence ID" value="KAK3203729.1"/>
    <property type="molecule type" value="Genomic_DNA"/>
</dbReference>
<keyword evidence="4" id="KW-1185">Reference proteome</keyword>
<dbReference type="InterPro" id="IPR000182">
    <property type="entry name" value="GNAT_dom"/>
</dbReference>
<evidence type="ECO:0000313" key="4">
    <source>
        <dbReference type="Proteomes" id="UP001280581"/>
    </source>
</evidence>
<feature type="region of interest" description="Disordered" evidence="1">
    <location>
        <begin position="94"/>
        <end position="113"/>
    </location>
</feature>
<dbReference type="Proteomes" id="UP001280581">
    <property type="component" value="Unassembled WGS sequence"/>
</dbReference>
<protein>
    <recommendedName>
        <fullName evidence="2">N-acetyltransferase domain-containing protein</fullName>
    </recommendedName>
</protein>
<dbReference type="AlphaFoldDB" id="A0AAN6LTX8"/>
<name>A0AAN6LTX8_9PLEO</name>
<accession>A0AAN6LTX8</accession>
<evidence type="ECO:0000256" key="1">
    <source>
        <dbReference type="SAM" id="MobiDB-lite"/>
    </source>
</evidence>
<dbReference type="InterPro" id="IPR052523">
    <property type="entry name" value="Trichothecene_AcTrans"/>
</dbReference>
<comment type="caution">
    <text evidence="3">The sequence shown here is derived from an EMBL/GenBank/DDBJ whole genome shotgun (WGS) entry which is preliminary data.</text>
</comment>
<dbReference type="PROSITE" id="PS51186">
    <property type="entry name" value="GNAT"/>
    <property type="match status" value="1"/>
</dbReference>
<evidence type="ECO:0000313" key="3">
    <source>
        <dbReference type="EMBL" id="KAK3203729.1"/>
    </source>
</evidence>
<dbReference type="Gene3D" id="3.40.630.30">
    <property type="match status" value="1"/>
</dbReference>
<dbReference type="PANTHER" id="PTHR42791">
    <property type="entry name" value="GNAT FAMILY ACETYLTRANSFERASE"/>
    <property type="match status" value="1"/>
</dbReference>
<dbReference type="GO" id="GO:0016747">
    <property type="term" value="F:acyltransferase activity, transferring groups other than amino-acyl groups"/>
    <property type="evidence" value="ECO:0007669"/>
    <property type="project" value="InterPro"/>
</dbReference>
<evidence type="ECO:0000259" key="2">
    <source>
        <dbReference type="PROSITE" id="PS51186"/>
    </source>
</evidence>
<proteinExistence type="predicted"/>
<dbReference type="Pfam" id="PF13508">
    <property type="entry name" value="Acetyltransf_7"/>
    <property type="match status" value="1"/>
</dbReference>
<reference evidence="3 4" key="1">
    <citation type="submission" date="2021-02" db="EMBL/GenBank/DDBJ databases">
        <title>Genome assembly of Pseudopithomyces chartarum.</title>
        <authorList>
            <person name="Jauregui R."/>
            <person name="Singh J."/>
            <person name="Voisey C."/>
        </authorList>
    </citation>
    <scope>NUCLEOTIDE SEQUENCE [LARGE SCALE GENOMIC DNA]</scope>
    <source>
        <strain evidence="3 4">AGR01</strain>
    </source>
</reference>
<dbReference type="CDD" id="cd04301">
    <property type="entry name" value="NAT_SF"/>
    <property type="match status" value="1"/>
</dbReference>
<feature type="domain" description="N-acetyltransferase" evidence="2">
    <location>
        <begin position="66"/>
        <end position="228"/>
    </location>
</feature>